<accession>A0AAV7JNF2</accession>
<dbReference type="EMBL" id="JAKMXF010000312">
    <property type="protein sequence ID" value="KAI6650242.1"/>
    <property type="molecule type" value="Genomic_DNA"/>
</dbReference>
<evidence type="ECO:0000313" key="4">
    <source>
        <dbReference type="Proteomes" id="UP001165289"/>
    </source>
</evidence>
<dbReference type="Pfam" id="PF13499">
    <property type="entry name" value="EF-hand_7"/>
    <property type="match status" value="1"/>
</dbReference>
<dbReference type="SMART" id="SM00054">
    <property type="entry name" value="EFh"/>
    <property type="match status" value="2"/>
</dbReference>
<dbReference type="CDD" id="cd00051">
    <property type="entry name" value="EFh"/>
    <property type="match status" value="1"/>
</dbReference>
<evidence type="ECO:0000313" key="3">
    <source>
        <dbReference type="EMBL" id="KAI6650242.1"/>
    </source>
</evidence>
<gene>
    <name evidence="3" type="ORF">LOD99_5921</name>
</gene>
<feature type="domain" description="EF-hand" evidence="2">
    <location>
        <begin position="131"/>
        <end position="166"/>
    </location>
</feature>
<name>A0AAV7JNF2_9METZ</name>
<dbReference type="Proteomes" id="UP001165289">
    <property type="component" value="Unassembled WGS sequence"/>
</dbReference>
<dbReference type="Gene3D" id="1.10.238.10">
    <property type="entry name" value="EF-hand"/>
    <property type="match status" value="1"/>
</dbReference>
<evidence type="ECO:0000256" key="1">
    <source>
        <dbReference type="ARBA" id="ARBA00022837"/>
    </source>
</evidence>
<organism evidence="3 4">
    <name type="scientific">Oopsacas minuta</name>
    <dbReference type="NCBI Taxonomy" id="111878"/>
    <lineage>
        <taxon>Eukaryota</taxon>
        <taxon>Metazoa</taxon>
        <taxon>Porifera</taxon>
        <taxon>Hexactinellida</taxon>
        <taxon>Hexasterophora</taxon>
        <taxon>Lyssacinosida</taxon>
        <taxon>Leucopsacidae</taxon>
        <taxon>Oopsacas</taxon>
    </lineage>
</organism>
<dbReference type="SUPFAM" id="SSF47473">
    <property type="entry name" value="EF-hand"/>
    <property type="match status" value="1"/>
</dbReference>
<protein>
    <submittedName>
        <fullName evidence="3">Troponin C, isoform 3</fullName>
    </submittedName>
</protein>
<reference evidence="3 4" key="1">
    <citation type="journal article" date="2023" name="BMC Biol.">
        <title>The compact genome of the sponge Oopsacas minuta (Hexactinellida) is lacking key metazoan core genes.</title>
        <authorList>
            <person name="Santini S."/>
            <person name="Schenkelaars Q."/>
            <person name="Jourda C."/>
            <person name="Duchesne M."/>
            <person name="Belahbib H."/>
            <person name="Rocher C."/>
            <person name="Selva M."/>
            <person name="Riesgo A."/>
            <person name="Vervoort M."/>
            <person name="Leys S.P."/>
            <person name="Kodjabachian L."/>
            <person name="Le Bivic A."/>
            <person name="Borchiellini C."/>
            <person name="Claverie J.M."/>
            <person name="Renard E."/>
        </authorList>
    </citation>
    <scope>NUCLEOTIDE SEQUENCE [LARGE SCALE GENOMIC DNA]</scope>
    <source>
        <strain evidence="3">SPO-2</strain>
    </source>
</reference>
<evidence type="ECO:0000259" key="2">
    <source>
        <dbReference type="PROSITE" id="PS50222"/>
    </source>
</evidence>
<sequence length="208" mass="24303">MQNMQIPFMGKIFSFPIPRLPFSYVSLRKVSSTGDPIEGRDLYPPLMEQGTYEQAKSPLWQIVLDIGRQITETRTSSKEETLRLGNEEFKELGHKCIETMLEYFHTIDINEDGLIDYKEMCQALNTIGDNSSEDERKNLFKETDTDHSGAIDFLEFVHLFHRLTDEDKRASGKMRQIFRSVAEISSDVTNLQRIRCLRPDRRFQFGFY</sequence>
<feature type="domain" description="EF-hand" evidence="2">
    <location>
        <begin position="95"/>
        <end position="130"/>
    </location>
</feature>
<dbReference type="InterPro" id="IPR011992">
    <property type="entry name" value="EF-hand-dom_pair"/>
</dbReference>
<keyword evidence="1" id="KW-0106">Calcium</keyword>
<dbReference type="GO" id="GO:0005509">
    <property type="term" value="F:calcium ion binding"/>
    <property type="evidence" value="ECO:0007669"/>
    <property type="project" value="InterPro"/>
</dbReference>
<dbReference type="InterPro" id="IPR002048">
    <property type="entry name" value="EF_hand_dom"/>
</dbReference>
<keyword evidence="4" id="KW-1185">Reference proteome</keyword>
<dbReference type="PROSITE" id="PS50222">
    <property type="entry name" value="EF_HAND_2"/>
    <property type="match status" value="2"/>
</dbReference>
<dbReference type="AlphaFoldDB" id="A0AAV7JNF2"/>
<comment type="caution">
    <text evidence="3">The sequence shown here is derived from an EMBL/GenBank/DDBJ whole genome shotgun (WGS) entry which is preliminary data.</text>
</comment>
<dbReference type="InterPro" id="IPR018247">
    <property type="entry name" value="EF_Hand_1_Ca_BS"/>
</dbReference>
<dbReference type="PROSITE" id="PS00018">
    <property type="entry name" value="EF_HAND_1"/>
    <property type="match status" value="2"/>
</dbReference>
<proteinExistence type="predicted"/>